<organism evidence="2 3">
    <name type="scientific">Bordetella ansorpii</name>
    <dbReference type="NCBI Taxonomy" id="288768"/>
    <lineage>
        <taxon>Bacteria</taxon>
        <taxon>Pseudomonadati</taxon>
        <taxon>Pseudomonadota</taxon>
        <taxon>Betaproteobacteria</taxon>
        <taxon>Burkholderiales</taxon>
        <taxon>Alcaligenaceae</taxon>
        <taxon>Bordetella</taxon>
    </lineage>
</organism>
<accession>A0A157MV77</accession>
<proteinExistence type="predicted"/>
<dbReference type="Proteomes" id="UP000077037">
    <property type="component" value="Unassembled WGS sequence"/>
</dbReference>
<feature type="signal peptide" evidence="1">
    <location>
        <begin position="1"/>
        <end position="24"/>
    </location>
</feature>
<dbReference type="AlphaFoldDB" id="A0A157MV77"/>
<evidence type="ECO:0008006" key="4">
    <source>
        <dbReference type="Google" id="ProtNLM"/>
    </source>
</evidence>
<evidence type="ECO:0000313" key="3">
    <source>
        <dbReference type="Proteomes" id="UP000077037"/>
    </source>
</evidence>
<gene>
    <name evidence="2" type="ORF">SAMEA1982600_01444</name>
</gene>
<protein>
    <recommendedName>
        <fullName evidence="4">Lipoprotein</fullName>
    </recommendedName>
</protein>
<dbReference type="OrthoDB" id="9823051at2"/>
<dbReference type="RefSeq" id="WP_066410326.1">
    <property type="nucleotide sequence ID" value="NZ_FKBS01000013.1"/>
</dbReference>
<name>A0A157MV77_9BORD</name>
<keyword evidence="1" id="KW-0732">Signal</keyword>
<feature type="chain" id="PRO_5007614374" description="Lipoprotein" evidence="1">
    <location>
        <begin position="25"/>
        <end position="225"/>
    </location>
</feature>
<dbReference type="EMBL" id="FKBS01000013">
    <property type="protein sequence ID" value="SAI12985.1"/>
    <property type="molecule type" value="Genomic_DNA"/>
</dbReference>
<evidence type="ECO:0000313" key="2">
    <source>
        <dbReference type="EMBL" id="SAI12985.1"/>
    </source>
</evidence>
<dbReference type="NCBIfam" id="NF047650">
    <property type="entry name" value="lipo_NMCC_0638"/>
    <property type="match status" value="1"/>
</dbReference>
<evidence type="ECO:0000256" key="1">
    <source>
        <dbReference type="SAM" id="SignalP"/>
    </source>
</evidence>
<reference evidence="2 3" key="1">
    <citation type="submission" date="2016-03" db="EMBL/GenBank/DDBJ databases">
        <authorList>
            <consortium name="Pathogen Informatics"/>
        </authorList>
    </citation>
    <scope>NUCLEOTIDE SEQUENCE [LARGE SCALE GENOMIC DNA]</scope>
    <source>
        <strain evidence="2 3">NCTC13364</strain>
    </source>
</reference>
<sequence>MMDLKVAALAATMLYALAVGGAAAQPPATKAPAASQARAAKWKPETSAWTLWMRTCGQHMSDTGNVLPMMRREGYEENPAWAVYRLGGLPGHIWYVPVQSHQMLLVLLDNGTCEVFLRRGDVDAAERDMQTYLDLQRKQDYTVKAEADSVVPGQKNARKIIYSIEQHRPTPKTWTLGVSLIRDLSGISDDRATQVMISMVQGKGEGSRFNLKTNKQGGSSNFLIR</sequence>